<evidence type="ECO:0000313" key="1">
    <source>
        <dbReference type="EMBL" id="PHO20070.1"/>
    </source>
</evidence>
<sequence length="68" mass="7661">MDSITITMQDMRRVDFCPYGVEAFFMREGLDYADFLQHGIDSRVLLNTGSVFARKCVAAALEAHEGDK</sequence>
<accession>A0A2G1DNP1</accession>
<name>A0A2G1DNP1_AGGAC</name>
<evidence type="ECO:0000313" key="2">
    <source>
        <dbReference type="Proteomes" id="UP000226080"/>
    </source>
</evidence>
<comment type="caution">
    <text evidence="1">The sequence shown here is derived from an EMBL/GenBank/DDBJ whole genome shotgun (WGS) entry which is preliminary data.</text>
</comment>
<proteinExistence type="predicted"/>
<reference evidence="1 2" key="1">
    <citation type="submission" date="2017-10" db="EMBL/GenBank/DDBJ databases">
        <title>Draft genome sequences of Aggregatibacter actinomycetemcomitans strains 310a and 310b.</title>
        <authorList>
            <person name="May A.C."/>
            <person name="Ohta H."/>
            <person name="Maeda H."/>
            <person name="Kokeguchi S."/>
            <person name="Cugini C."/>
        </authorList>
    </citation>
    <scope>NUCLEOTIDE SEQUENCE [LARGE SCALE GENOMIC DNA]</scope>
    <source>
        <strain evidence="1 2">310b</strain>
    </source>
</reference>
<keyword evidence="2" id="KW-1185">Reference proteome</keyword>
<dbReference type="RefSeq" id="WP_060828944.1">
    <property type="nucleotide sequence ID" value="NZ_CP085093.1"/>
</dbReference>
<dbReference type="Proteomes" id="UP000226080">
    <property type="component" value="Unassembled WGS sequence"/>
</dbReference>
<gene>
    <name evidence="1" type="ORF">CQR80_09020</name>
</gene>
<organism evidence="1 2">
    <name type="scientific">Aggregatibacter actinomycetemcomitans</name>
    <name type="common">Actinobacillus actinomycetemcomitans</name>
    <name type="synonym">Haemophilus actinomycetemcomitans</name>
    <dbReference type="NCBI Taxonomy" id="714"/>
    <lineage>
        <taxon>Bacteria</taxon>
        <taxon>Pseudomonadati</taxon>
        <taxon>Pseudomonadota</taxon>
        <taxon>Gammaproteobacteria</taxon>
        <taxon>Pasteurellales</taxon>
        <taxon>Pasteurellaceae</taxon>
        <taxon>Aggregatibacter</taxon>
    </lineage>
</organism>
<protein>
    <submittedName>
        <fullName evidence="1">Uncharacterized protein</fullName>
    </submittedName>
</protein>
<dbReference type="EMBL" id="PCGW01000018">
    <property type="protein sequence ID" value="PHO20070.1"/>
    <property type="molecule type" value="Genomic_DNA"/>
</dbReference>